<dbReference type="PANTHER" id="PTHR40398">
    <property type="entry name" value="PTS SYSTEM GLUCITOL/SORBITOL-SPECIFIC EIIA COMPONENT"/>
    <property type="match status" value="1"/>
</dbReference>
<organism evidence="2 3">
    <name type="scientific">Nitratireductor aquibiodomus</name>
    <dbReference type="NCBI Taxonomy" id="204799"/>
    <lineage>
        <taxon>Bacteria</taxon>
        <taxon>Pseudomonadati</taxon>
        <taxon>Pseudomonadota</taxon>
        <taxon>Alphaproteobacteria</taxon>
        <taxon>Hyphomicrobiales</taxon>
        <taxon>Phyllobacteriaceae</taxon>
        <taxon>Nitratireductor</taxon>
    </lineage>
</organism>
<dbReference type="GO" id="GO:0009401">
    <property type="term" value="P:phosphoenolpyruvate-dependent sugar phosphotransferase system"/>
    <property type="evidence" value="ECO:0007669"/>
    <property type="project" value="InterPro"/>
</dbReference>
<dbReference type="PANTHER" id="PTHR40398:SF1">
    <property type="entry name" value="PTS SYSTEM GLUCITOL_SORBITOL-SPECIFIC EIIA COMPONENT"/>
    <property type="match status" value="1"/>
</dbReference>
<dbReference type="GO" id="GO:0008982">
    <property type="term" value="F:protein-N(PI)-phosphohistidine-sugar phosphotransferase activity"/>
    <property type="evidence" value="ECO:0007669"/>
    <property type="project" value="InterPro"/>
</dbReference>
<evidence type="ECO:0000313" key="2">
    <source>
        <dbReference type="EMBL" id="SEB56512.1"/>
    </source>
</evidence>
<dbReference type="Gene3D" id="2.40.33.40">
    <property type="entry name" value="Phosphotransferase system, glucitol/sorbitol-specific IIA component"/>
    <property type="match status" value="1"/>
</dbReference>
<gene>
    <name evidence="2" type="ORF">SAMN05216452_2162</name>
</gene>
<dbReference type="AlphaFoldDB" id="A0A1H4KEZ7"/>
<dbReference type="SUPFAM" id="SSF141530">
    <property type="entry name" value="PTSIIA/GutA-like"/>
    <property type="match status" value="1"/>
</dbReference>
<keyword evidence="3" id="KW-1185">Reference proteome</keyword>
<evidence type="ECO:0000313" key="3">
    <source>
        <dbReference type="Proteomes" id="UP000199064"/>
    </source>
</evidence>
<sequence length="127" mass="12874">MSVFLKTRITAVGPEVADLAEGGVLILFADGAPEELAEVSVLHAVVDGPSDDAPVPGTRVSIGDGVSAEVTAMGDAAWNKVREIGHVVVNFNGATAVERPGEICASVVEPDKLVAALKTDAVITIGA</sequence>
<evidence type="ECO:0000256" key="1">
    <source>
        <dbReference type="PROSITE-ProRule" id="PRU00420"/>
    </source>
</evidence>
<proteinExistence type="predicted"/>
<dbReference type="RefSeq" id="WP_025031174.1">
    <property type="nucleotide sequence ID" value="NZ_FNSL01000001.1"/>
</dbReference>
<dbReference type="EMBL" id="FNSL01000001">
    <property type="protein sequence ID" value="SEB56512.1"/>
    <property type="molecule type" value="Genomic_DNA"/>
</dbReference>
<dbReference type="Pfam" id="PF03829">
    <property type="entry name" value="PTSIIA_gutA"/>
    <property type="match status" value="1"/>
</dbReference>
<reference evidence="3" key="1">
    <citation type="submission" date="2016-10" db="EMBL/GenBank/DDBJ databases">
        <authorList>
            <person name="Varghese N."/>
            <person name="Submissions S."/>
        </authorList>
    </citation>
    <scope>NUCLEOTIDE SEQUENCE [LARGE SCALE GENOMIC DNA]</scope>
    <source>
        <strain evidence="3">ES.061</strain>
    </source>
</reference>
<dbReference type="GO" id="GO:0016301">
    <property type="term" value="F:kinase activity"/>
    <property type="evidence" value="ECO:0007669"/>
    <property type="project" value="TreeGrafter"/>
</dbReference>
<dbReference type="PROSITE" id="PS51097">
    <property type="entry name" value="PTS_EIIA_TYPE_5"/>
    <property type="match status" value="1"/>
</dbReference>
<protein>
    <submittedName>
        <fullName evidence="2">PTS system, glucitol/sorbitol-specific IIA component</fullName>
    </submittedName>
</protein>
<name>A0A1H4KEZ7_9HYPH</name>
<dbReference type="InterPro" id="IPR004716">
    <property type="entry name" value="PTS_IIA_glucitol/sorbitol-sp"/>
</dbReference>
<dbReference type="GO" id="GO:0005737">
    <property type="term" value="C:cytoplasm"/>
    <property type="evidence" value="ECO:0007669"/>
    <property type="project" value="InterPro"/>
</dbReference>
<dbReference type="InterPro" id="IPR036665">
    <property type="entry name" value="PTS_IIA_glucitol/sorbitol_sf"/>
</dbReference>
<accession>A0A1H4KEZ7</accession>
<dbReference type="Proteomes" id="UP000199064">
    <property type="component" value="Unassembled WGS sequence"/>
</dbReference>
<feature type="modified residue" description="Phosphohistidine; by HPr" evidence="1">
    <location>
        <position position="43"/>
    </location>
</feature>